<evidence type="ECO:0000256" key="1">
    <source>
        <dbReference type="ARBA" id="ARBA00009463"/>
    </source>
</evidence>
<keyword evidence="7" id="KW-1185">Reference proteome</keyword>
<feature type="transmembrane region" description="Helical" evidence="3">
    <location>
        <begin position="12"/>
        <end position="33"/>
    </location>
</feature>
<sequence>TPQLSMIERGKVAIVGSGLIGSCWAALFASSGYPVCLYDIGEEQLVNAKKNVEKNLAKLEEEGLSRGSSTAEEALSRITSTTSLAEALNGAIYVQESTMESVEFKQKIFGEMDALAAPETILASSTSTIPTSSFTEGLQNRSRCIVVHPVNPPLYLTLTELVPAPWTEAAVVDRAYEIMESIGQTPIRLKKEVLGFAVNRMQYALLAESWRLVKDDVLSVEDVDKVMSEGLGPRYAYYGPFGVIHLNAPAGVRDYCNRYAPGIRRVLADFSETPKFDEEEVVRELEDSLQKSLPVEGMAEHSAKRAQKLAELAKLKRKLKKD</sequence>
<name>A0AAV5TTZ5_9BILA</name>
<comment type="similarity">
    <text evidence="1">Belongs to the 3-hydroxyacyl-CoA dehydrogenase family.</text>
</comment>
<keyword evidence="3" id="KW-1133">Transmembrane helix</keyword>
<accession>A0AAV5TTZ5</accession>
<dbReference type="Pfam" id="PF02737">
    <property type="entry name" value="3HCDH_N"/>
    <property type="match status" value="1"/>
</dbReference>
<feature type="domain" description="3-hydroxyacyl-CoA dehydrogenase NAD binding" evidence="5">
    <location>
        <begin position="11"/>
        <end position="191"/>
    </location>
</feature>
<keyword evidence="3" id="KW-0812">Transmembrane</keyword>
<evidence type="ECO:0000259" key="5">
    <source>
        <dbReference type="Pfam" id="PF02737"/>
    </source>
</evidence>
<dbReference type="InterPro" id="IPR006176">
    <property type="entry name" value="3-OHacyl-CoA_DH_NAD-bd"/>
</dbReference>
<dbReference type="PANTHER" id="PTHR48075">
    <property type="entry name" value="3-HYDROXYACYL-COA DEHYDROGENASE FAMILY PROTEIN"/>
    <property type="match status" value="1"/>
</dbReference>
<evidence type="ECO:0000256" key="3">
    <source>
        <dbReference type="SAM" id="Phobius"/>
    </source>
</evidence>
<keyword evidence="2" id="KW-0560">Oxidoreductase</keyword>
<dbReference type="GO" id="GO:0050104">
    <property type="term" value="F:L-gulonate 3-dehydrogenase activity"/>
    <property type="evidence" value="ECO:0007669"/>
    <property type="project" value="TreeGrafter"/>
</dbReference>
<feature type="non-terminal residue" evidence="6">
    <location>
        <position position="1"/>
    </location>
</feature>
<dbReference type="GO" id="GO:0006631">
    <property type="term" value="P:fatty acid metabolic process"/>
    <property type="evidence" value="ECO:0007669"/>
    <property type="project" value="InterPro"/>
</dbReference>
<dbReference type="Proteomes" id="UP001432027">
    <property type="component" value="Unassembled WGS sequence"/>
</dbReference>
<dbReference type="InterPro" id="IPR008927">
    <property type="entry name" value="6-PGluconate_DH-like_C_sf"/>
</dbReference>
<dbReference type="AlphaFoldDB" id="A0AAV5TTZ5"/>
<evidence type="ECO:0000259" key="4">
    <source>
        <dbReference type="Pfam" id="PF00725"/>
    </source>
</evidence>
<evidence type="ECO:0000313" key="6">
    <source>
        <dbReference type="EMBL" id="GMS97970.1"/>
    </source>
</evidence>
<dbReference type="Gene3D" id="1.10.1040.10">
    <property type="entry name" value="N-(1-d-carboxylethyl)-l-norvaline Dehydrogenase, domain 2"/>
    <property type="match status" value="1"/>
</dbReference>
<proteinExistence type="inferred from homology"/>
<dbReference type="EMBL" id="BTSX01000005">
    <property type="protein sequence ID" value="GMS97970.1"/>
    <property type="molecule type" value="Genomic_DNA"/>
</dbReference>
<reference evidence="6" key="1">
    <citation type="submission" date="2023-10" db="EMBL/GenBank/DDBJ databases">
        <title>Genome assembly of Pristionchus species.</title>
        <authorList>
            <person name="Yoshida K."/>
            <person name="Sommer R.J."/>
        </authorList>
    </citation>
    <scope>NUCLEOTIDE SEQUENCE</scope>
    <source>
        <strain evidence="6">RS0144</strain>
    </source>
</reference>
<dbReference type="GO" id="GO:0070403">
    <property type="term" value="F:NAD+ binding"/>
    <property type="evidence" value="ECO:0007669"/>
    <property type="project" value="InterPro"/>
</dbReference>
<dbReference type="Gene3D" id="3.40.50.720">
    <property type="entry name" value="NAD(P)-binding Rossmann-like Domain"/>
    <property type="match status" value="1"/>
</dbReference>
<comment type="caution">
    <text evidence="6">The sequence shown here is derived from an EMBL/GenBank/DDBJ whole genome shotgun (WGS) entry which is preliminary data.</text>
</comment>
<evidence type="ECO:0008006" key="8">
    <source>
        <dbReference type="Google" id="ProtNLM"/>
    </source>
</evidence>
<evidence type="ECO:0000256" key="2">
    <source>
        <dbReference type="ARBA" id="ARBA00023002"/>
    </source>
</evidence>
<feature type="domain" description="3-hydroxyacyl-CoA dehydrogenase C-terminal" evidence="4">
    <location>
        <begin position="195"/>
        <end position="262"/>
    </location>
</feature>
<protein>
    <recommendedName>
        <fullName evidence="8">3-hydroxyacyl-CoA dehydrogenase</fullName>
    </recommendedName>
</protein>
<dbReference type="InterPro" id="IPR036291">
    <property type="entry name" value="NAD(P)-bd_dom_sf"/>
</dbReference>
<evidence type="ECO:0000313" key="7">
    <source>
        <dbReference type="Proteomes" id="UP001432027"/>
    </source>
</evidence>
<dbReference type="Pfam" id="PF00725">
    <property type="entry name" value="3HCDH"/>
    <property type="match status" value="1"/>
</dbReference>
<keyword evidence="3" id="KW-0472">Membrane</keyword>
<gene>
    <name evidence="6" type="ORF">PENTCL1PPCAC_20145</name>
</gene>
<dbReference type="PANTHER" id="PTHR48075:SF1">
    <property type="entry name" value="LAMBDA-CRYSTALLIN HOMOLOG"/>
    <property type="match status" value="1"/>
</dbReference>
<organism evidence="6 7">
    <name type="scientific">Pristionchus entomophagus</name>
    <dbReference type="NCBI Taxonomy" id="358040"/>
    <lineage>
        <taxon>Eukaryota</taxon>
        <taxon>Metazoa</taxon>
        <taxon>Ecdysozoa</taxon>
        <taxon>Nematoda</taxon>
        <taxon>Chromadorea</taxon>
        <taxon>Rhabditida</taxon>
        <taxon>Rhabditina</taxon>
        <taxon>Diplogasteromorpha</taxon>
        <taxon>Diplogasteroidea</taxon>
        <taxon>Neodiplogasteridae</taxon>
        <taxon>Pristionchus</taxon>
    </lineage>
</organism>
<dbReference type="InterPro" id="IPR006108">
    <property type="entry name" value="3HC_DH_C"/>
</dbReference>
<dbReference type="NCBIfam" id="NF004783">
    <property type="entry name" value="PRK06129.1"/>
    <property type="match status" value="1"/>
</dbReference>
<dbReference type="SUPFAM" id="SSF51735">
    <property type="entry name" value="NAD(P)-binding Rossmann-fold domains"/>
    <property type="match status" value="1"/>
</dbReference>
<dbReference type="SUPFAM" id="SSF48179">
    <property type="entry name" value="6-phosphogluconate dehydrogenase C-terminal domain-like"/>
    <property type="match status" value="1"/>
</dbReference>
<dbReference type="InterPro" id="IPR013328">
    <property type="entry name" value="6PGD_dom2"/>
</dbReference>